<dbReference type="AlphaFoldDB" id="A0A0P9SMU2"/>
<name>A0A0P9SMU2_PSESX</name>
<evidence type="ECO:0000256" key="1">
    <source>
        <dbReference type="ARBA" id="ARBA00022908"/>
    </source>
</evidence>
<evidence type="ECO:0000256" key="4">
    <source>
        <dbReference type="PIRSR" id="PIRSR606118-50"/>
    </source>
</evidence>
<keyword evidence="3" id="KW-0233">DNA recombination</keyword>
<evidence type="ECO:0000313" key="8">
    <source>
        <dbReference type="Proteomes" id="UP000050381"/>
    </source>
</evidence>
<dbReference type="Pfam" id="PF00239">
    <property type="entry name" value="Resolvase"/>
    <property type="match status" value="1"/>
</dbReference>
<dbReference type="GO" id="GO:0000150">
    <property type="term" value="F:DNA strand exchange activity"/>
    <property type="evidence" value="ECO:0007669"/>
    <property type="project" value="InterPro"/>
</dbReference>
<accession>A0A0P9SMU2</accession>
<dbReference type="PROSITE" id="PS00398">
    <property type="entry name" value="RECOMBINASES_2"/>
    <property type="match status" value="1"/>
</dbReference>
<dbReference type="PROSITE" id="PS00397">
    <property type="entry name" value="RECOMBINASES_1"/>
    <property type="match status" value="1"/>
</dbReference>
<keyword evidence="1" id="KW-0229">DNA integration</keyword>
<dbReference type="EMBL" id="LJQD01000039">
    <property type="protein sequence ID" value="KPW99821.1"/>
    <property type="molecule type" value="Genomic_DNA"/>
</dbReference>
<reference evidence="7 8" key="1">
    <citation type="submission" date="2015-09" db="EMBL/GenBank/DDBJ databases">
        <title>Genome announcement of multiple Pseudomonas syringae strains.</title>
        <authorList>
            <person name="Thakur S."/>
            <person name="Wang P.W."/>
            <person name="Gong Y."/>
            <person name="Weir B.S."/>
            <person name="Guttman D.S."/>
        </authorList>
    </citation>
    <scope>NUCLEOTIDE SEQUENCE [LARGE SCALE GENOMIC DNA]</scope>
    <source>
        <strain evidence="7 8">ICMP9419</strain>
    </source>
</reference>
<evidence type="ECO:0000259" key="6">
    <source>
        <dbReference type="PROSITE" id="PS51736"/>
    </source>
</evidence>
<organism evidence="7 8">
    <name type="scientific">Pseudomonas syringae pv. castaneae</name>
    <dbReference type="NCBI Taxonomy" id="264450"/>
    <lineage>
        <taxon>Bacteria</taxon>
        <taxon>Pseudomonadati</taxon>
        <taxon>Pseudomonadota</taxon>
        <taxon>Gammaproteobacteria</taxon>
        <taxon>Pseudomonadales</taxon>
        <taxon>Pseudomonadaceae</taxon>
        <taxon>Pseudomonas</taxon>
        <taxon>Pseudomonas syringae</taxon>
    </lineage>
</organism>
<keyword evidence="2" id="KW-0238">DNA-binding</keyword>
<feature type="active site" description="O-(5'-phospho-DNA)-serine intermediate" evidence="4 5">
    <location>
        <position position="12"/>
    </location>
</feature>
<proteinExistence type="predicted"/>
<evidence type="ECO:0000313" key="7">
    <source>
        <dbReference type="EMBL" id="KPW99821.1"/>
    </source>
</evidence>
<dbReference type="PROSITE" id="PS51736">
    <property type="entry name" value="RECOMBINASES_3"/>
    <property type="match status" value="1"/>
</dbReference>
<dbReference type="Proteomes" id="UP000050381">
    <property type="component" value="Unassembled WGS sequence"/>
</dbReference>
<dbReference type="SUPFAM" id="SSF46894">
    <property type="entry name" value="C-terminal effector domain of the bipartite response regulators"/>
    <property type="match status" value="1"/>
</dbReference>
<dbReference type="CDD" id="cd03768">
    <property type="entry name" value="SR_ResInv"/>
    <property type="match status" value="1"/>
</dbReference>
<comment type="caution">
    <text evidence="7">The sequence shown here is derived from an EMBL/GenBank/DDBJ whole genome shotgun (WGS) entry which is preliminary data.</text>
</comment>
<dbReference type="PATRIC" id="fig|264450.4.peg.6154"/>
<dbReference type="InterPro" id="IPR016032">
    <property type="entry name" value="Sig_transdc_resp-reg_C-effctor"/>
</dbReference>
<gene>
    <name evidence="7" type="ORF">ALO79_05216</name>
</gene>
<evidence type="ECO:0000256" key="3">
    <source>
        <dbReference type="ARBA" id="ARBA00023172"/>
    </source>
</evidence>
<sequence>MTARTYAYCRVSTTEQTTDNQMHAIRERGYVIPANRVHSETISGSVPASERPVFARLVDRLESGDTLVVLKLDRLGRDSIDVQATIDKLMALGIRVVSLDLPASDLTSVEGRFIMQVMAALAEMERGRIRERTSEGLARAKAAGVKLGRPVADDVTSQVRELRAKGMSQSEVAEALGLSLRTVKRHCAKGSA</sequence>
<dbReference type="PANTHER" id="PTHR30461:SF2">
    <property type="entry name" value="SERINE RECOMBINASE PINE-RELATED"/>
    <property type="match status" value="1"/>
</dbReference>
<dbReference type="InterPro" id="IPR006118">
    <property type="entry name" value="Recombinase_CS"/>
</dbReference>
<dbReference type="SUPFAM" id="SSF53041">
    <property type="entry name" value="Resolvase-like"/>
    <property type="match status" value="1"/>
</dbReference>
<dbReference type="PANTHER" id="PTHR30461">
    <property type="entry name" value="DNA-INVERTASE FROM LAMBDOID PROPHAGE"/>
    <property type="match status" value="1"/>
</dbReference>
<dbReference type="Gene3D" id="1.10.10.60">
    <property type="entry name" value="Homeodomain-like"/>
    <property type="match status" value="1"/>
</dbReference>
<dbReference type="InterPro" id="IPR036162">
    <property type="entry name" value="Resolvase-like_N_sf"/>
</dbReference>
<dbReference type="InterPro" id="IPR006119">
    <property type="entry name" value="Resolv_N"/>
</dbReference>
<dbReference type="SMART" id="SM00857">
    <property type="entry name" value="Resolvase"/>
    <property type="match status" value="1"/>
</dbReference>
<protein>
    <submittedName>
        <fullName evidence="7">Site-specific recombinase, DNA invertase</fullName>
    </submittedName>
</protein>
<evidence type="ECO:0000256" key="5">
    <source>
        <dbReference type="PROSITE-ProRule" id="PRU10137"/>
    </source>
</evidence>
<dbReference type="GO" id="GO:0015074">
    <property type="term" value="P:DNA integration"/>
    <property type="evidence" value="ECO:0007669"/>
    <property type="project" value="UniProtKB-KW"/>
</dbReference>
<dbReference type="InterPro" id="IPR050639">
    <property type="entry name" value="SSR_resolvase"/>
</dbReference>
<dbReference type="Gene3D" id="3.40.50.1390">
    <property type="entry name" value="Resolvase, N-terminal catalytic domain"/>
    <property type="match status" value="1"/>
</dbReference>
<dbReference type="GO" id="GO:0003677">
    <property type="term" value="F:DNA binding"/>
    <property type="evidence" value="ECO:0007669"/>
    <property type="project" value="UniProtKB-KW"/>
</dbReference>
<evidence type="ECO:0000256" key="2">
    <source>
        <dbReference type="ARBA" id="ARBA00023125"/>
    </source>
</evidence>
<feature type="domain" description="Resolvase/invertase-type recombinase catalytic" evidence="6">
    <location>
        <begin position="4"/>
        <end position="144"/>
    </location>
</feature>
<dbReference type="GO" id="GO:0006355">
    <property type="term" value="P:regulation of DNA-templated transcription"/>
    <property type="evidence" value="ECO:0007669"/>
    <property type="project" value="InterPro"/>
</dbReference>